<dbReference type="AlphaFoldDB" id="A0A7S3Q2J3"/>
<evidence type="ECO:0000256" key="7">
    <source>
        <dbReference type="ARBA" id="ARBA00046278"/>
    </source>
</evidence>
<keyword evidence="6" id="KW-0636">Prenylation</keyword>
<dbReference type="CDD" id="cd14824">
    <property type="entry name" value="Longin"/>
    <property type="match status" value="1"/>
</dbReference>
<dbReference type="Gene3D" id="1.20.5.110">
    <property type="match status" value="1"/>
</dbReference>
<organism evidence="11">
    <name type="scientific">Chaetoceros debilis</name>
    <dbReference type="NCBI Taxonomy" id="122233"/>
    <lineage>
        <taxon>Eukaryota</taxon>
        <taxon>Sar</taxon>
        <taxon>Stramenopiles</taxon>
        <taxon>Ochrophyta</taxon>
        <taxon>Bacillariophyta</taxon>
        <taxon>Coscinodiscophyceae</taxon>
        <taxon>Chaetocerotophycidae</taxon>
        <taxon>Chaetocerotales</taxon>
        <taxon>Chaetocerotaceae</taxon>
        <taxon>Chaetoceros</taxon>
    </lineage>
</organism>
<dbReference type="Pfam" id="PF13774">
    <property type="entry name" value="Longin"/>
    <property type="match status" value="1"/>
</dbReference>
<proteinExistence type="inferred from homology"/>
<keyword evidence="4" id="KW-0564">Palmitate</keyword>
<name>A0A7S3Q2J3_9STRA</name>
<dbReference type="PANTHER" id="PTHR45806:SF1">
    <property type="entry name" value="SYNAPTOBREVIN HOMOLOG YKT6"/>
    <property type="match status" value="1"/>
</dbReference>
<evidence type="ECO:0000256" key="8">
    <source>
        <dbReference type="PROSITE-ProRule" id="PRU00290"/>
    </source>
</evidence>
<dbReference type="InterPro" id="IPR010908">
    <property type="entry name" value="Longin_dom"/>
</dbReference>
<comment type="similarity">
    <text evidence="1">Belongs to the synaptobrevin family.</text>
</comment>
<dbReference type="PROSITE" id="PS50892">
    <property type="entry name" value="V_SNARE"/>
    <property type="match status" value="1"/>
</dbReference>
<evidence type="ECO:0000259" key="10">
    <source>
        <dbReference type="PROSITE" id="PS50892"/>
    </source>
</evidence>
<keyword evidence="8" id="KW-0175">Coiled coil</keyword>
<evidence type="ECO:0000256" key="6">
    <source>
        <dbReference type="ARBA" id="ARBA00023289"/>
    </source>
</evidence>
<dbReference type="GO" id="GO:0006888">
    <property type="term" value="P:endoplasmic reticulum to Golgi vesicle-mediated transport"/>
    <property type="evidence" value="ECO:0007669"/>
    <property type="project" value="TreeGrafter"/>
</dbReference>
<dbReference type="SUPFAM" id="SSF64356">
    <property type="entry name" value="SNARE-like"/>
    <property type="match status" value="1"/>
</dbReference>
<evidence type="ECO:0000256" key="1">
    <source>
        <dbReference type="ARBA" id="ARBA00008025"/>
    </source>
</evidence>
<sequence length="203" mass="22733">MKVVDISILDATCNNSENPIPLCAATDLTDYGYFQRTGVKEMITFFTKTFTKRTQPGQRQSITHESYIVHCYVRSDGLAGAVTTDLEYPSRVAFVLLTQVLDEFTNANGNSWEGAGATQEYSMEFPPLETYLVKYQDPAAADKVTKIQKDLDDTTQILHKTIDSVLERGVKLDNLVERSNDLSAQSKMFYKQAKKTNSCCVIS</sequence>
<evidence type="ECO:0000256" key="4">
    <source>
        <dbReference type="ARBA" id="ARBA00023139"/>
    </source>
</evidence>
<evidence type="ECO:0000259" key="9">
    <source>
        <dbReference type="PROSITE" id="PS50859"/>
    </source>
</evidence>
<dbReference type="GO" id="GO:0005484">
    <property type="term" value="F:SNAP receptor activity"/>
    <property type="evidence" value="ECO:0007669"/>
    <property type="project" value="TreeGrafter"/>
</dbReference>
<dbReference type="InterPro" id="IPR045848">
    <property type="entry name" value="R-SNARE_YKT6"/>
</dbReference>
<dbReference type="PANTHER" id="PTHR45806">
    <property type="entry name" value="SYNAPTOBREVIN HOMOLOG YKT6"/>
    <property type="match status" value="1"/>
</dbReference>
<dbReference type="SUPFAM" id="SSF58038">
    <property type="entry name" value="SNARE fusion complex"/>
    <property type="match status" value="1"/>
</dbReference>
<keyword evidence="3" id="KW-0472">Membrane</keyword>
<evidence type="ECO:0000256" key="3">
    <source>
        <dbReference type="ARBA" id="ARBA00023136"/>
    </source>
</evidence>
<keyword evidence="2" id="KW-0488">Methylation</keyword>
<keyword evidence="5" id="KW-0449">Lipoprotein</keyword>
<dbReference type="GO" id="GO:0005794">
    <property type="term" value="C:Golgi apparatus"/>
    <property type="evidence" value="ECO:0007669"/>
    <property type="project" value="TreeGrafter"/>
</dbReference>
<feature type="domain" description="V-SNARE coiled-coil homology" evidence="10">
    <location>
        <begin position="143"/>
        <end position="203"/>
    </location>
</feature>
<accession>A0A7S3Q2J3</accession>
<dbReference type="PROSITE" id="PS50859">
    <property type="entry name" value="LONGIN"/>
    <property type="match status" value="1"/>
</dbReference>
<dbReference type="Pfam" id="PF00957">
    <property type="entry name" value="Synaptobrevin"/>
    <property type="match status" value="1"/>
</dbReference>
<dbReference type="CDD" id="cd15867">
    <property type="entry name" value="R-SNARE_YKT6"/>
    <property type="match status" value="1"/>
</dbReference>
<evidence type="ECO:0000313" key="11">
    <source>
        <dbReference type="EMBL" id="CAE0463521.1"/>
    </source>
</evidence>
<dbReference type="EMBL" id="HBIO01010788">
    <property type="protein sequence ID" value="CAE0463521.1"/>
    <property type="molecule type" value="Transcribed_RNA"/>
</dbReference>
<feature type="domain" description="Longin" evidence="9">
    <location>
        <begin position="7"/>
        <end position="129"/>
    </location>
</feature>
<dbReference type="InterPro" id="IPR011012">
    <property type="entry name" value="Longin-like_dom_sf"/>
</dbReference>
<evidence type="ECO:0000256" key="2">
    <source>
        <dbReference type="ARBA" id="ARBA00022481"/>
    </source>
</evidence>
<dbReference type="Gene3D" id="3.30.450.50">
    <property type="entry name" value="Longin domain"/>
    <property type="match status" value="1"/>
</dbReference>
<gene>
    <name evidence="11" type="ORF">CDEB00056_LOCUS8362</name>
</gene>
<dbReference type="InterPro" id="IPR042855">
    <property type="entry name" value="V_SNARE_CC"/>
</dbReference>
<evidence type="ECO:0008006" key="12">
    <source>
        <dbReference type="Google" id="ProtNLM"/>
    </source>
</evidence>
<dbReference type="SMART" id="SM01270">
    <property type="entry name" value="Longin"/>
    <property type="match status" value="1"/>
</dbReference>
<comment type="subcellular location">
    <subcellularLocation>
        <location evidence="7">Endomembrane system</location>
        <topology evidence="7">Lipid-anchor</topology>
        <orientation evidence="7">Cytoplasmic side</orientation>
    </subcellularLocation>
</comment>
<reference evidence="11" key="1">
    <citation type="submission" date="2021-01" db="EMBL/GenBank/DDBJ databases">
        <authorList>
            <person name="Corre E."/>
            <person name="Pelletier E."/>
            <person name="Niang G."/>
            <person name="Scheremetjew M."/>
            <person name="Finn R."/>
            <person name="Kale V."/>
            <person name="Holt S."/>
            <person name="Cochrane G."/>
            <person name="Meng A."/>
            <person name="Brown T."/>
            <person name="Cohen L."/>
        </authorList>
    </citation>
    <scope>NUCLEOTIDE SEQUENCE</scope>
    <source>
        <strain evidence="11">MM31A-1</strain>
    </source>
</reference>
<protein>
    <recommendedName>
        <fullName evidence="12">V-SNARE coiled-coil homology domain-containing protein</fullName>
    </recommendedName>
</protein>
<evidence type="ECO:0000256" key="5">
    <source>
        <dbReference type="ARBA" id="ARBA00023288"/>
    </source>
</evidence>